<dbReference type="EMBL" id="JAHVJA010000009">
    <property type="protein sequence ID" value="MBY6141311.1"/>
    <property type="molecule type" value="Genomic_DNA"/>
</dbReference>
<dbReference type="Proteomes" id="UP000766629">
    <property type="component" value="Unassembled WGS sequence"/>
</dbReference>
<evidence type="ECO:0000313" key="7">
    <source>
        <dbReference type="Proteomes" id="UP000766629"/>
    </source>
</evidence>
<evidence type="ECO:0000259" key="5">
    <source>
        <dbReference type="Pfam" id="PF02525"/>
    </source>
</evidence>
<evidence type="ECO:0000256" key="3">
    <source>
        <dbReference type="ARBA" id="ARBA00022827"/>
    </source>
</evidence>
<feature type="domain" description="Flavodoxin-like fold" evidence="5">
    <location>
        <begin position="3"/>
        <end position="186"/>
    </location>
</feature>
<dbReference type="SUPFAM" id="SSF52218">
    <property type="entry name" value="Flavoproteins"/>
    <property type="match status" value="1"/>
</dbReference>
<evidence type="ECO:0000256" key="2">
    <source>
        <dbReference type="ARBA" id="ARBA00022630"/>
    </source>
</evidence>
<reference evidence="6 7" key="1">
    <citation type="submission" date="2021-06" db="EMBL/GenBank/DDBJ databases">
        <title>50 bacteria genomes isolated from Dapeng, Shenzhen, China.</title>
        <authorList>
            <person name="Zheng W."/>
            <person name="Yu S."/>
            <person name="Huang Y."/>
        </authorList>
    </citation>
    <scope>NUCLEOTIDE SEQUENCE [LARGE SCALE GENOMIC DNA]</scope>
    <source>
        <strain evidence="6 7">DP1N14-2</strain>
    </source>
</reference>
<dbReference type="PANTHER" id="PTHR46305:SF3">
    <property type="entry name" value="NADPH:QUINONE OXIDOREDUCTASE MDAB"/>
    <property type="match status" value="1"/>
</dbReference>
<keyword evidence="7" id="KW-1185">Reference proteome</keyword>
<dbReference type="Pfam" id="PF02525">
    <property type="entry name" value="Flavodoxin_2"/>
    <property type="match status" value="1"/>
</dbReference>
<proteinExistence type="inferred from homology"/>
<dbReference type="RefSeq" id="WP_222509385.1">
    <property type="nucleotide sequence ID" value="NZ_JAHVJA010000009.1"/>
</dbReference>
<organism evidence="6 7">
    <name type="scientific">Leisingera daeponensis</name>
    <dbReference type="NCBI Taxonomy" id="405746"/>
    <lineage>
        <taxon>Bacteria</taxon>
        <taxon>Pseudomonadati</taxon>
        <taxon>Pseudomonadota</taxon>
        <taxon>Alphaproteobacteria</taxon>
        <taxon>Rhodobacterales</taxon>
        <taxon>Roseobacteraceae</taxon>
        <taxon>Leisingera</taxon>
    </lineage>
</organism>
<evidence type="ECO:0000313" key="6">
    <source>
        <dbReference type="EMBL" id="MBY6141311.1"/>
    </source>
</evidence>
<sequence length="203" mass="22253">MSNILILNGHQPYPFAKGELNAALIDRATAYLKAAGHDVRVTKIAEGYDVEQEIASHQWADTVIMQFPVNWMGVPWSFKKYMDEVYTAGMDGRLTNGDGRVAEAPKENYGMGGSLTGTTYMLSVTLNAPVEAFDNPTEPFFEGASLDDLLRPMHLNAKFFGMSPLPTFGAFDVMKNADVDSDFARFDAHLARVFGANSVSEVA</sequence>
<dbReference type="PANTHER" id="PTHR46305">
    <property type="match status" value="1"/>
</dbReference>
<gene>
    <name evidence="6" type="ORF">KUV26_17880</name>
</gene>
<dbReference type="Gene3D" id="3.40.50.360">
    <property type="match status" value="1"/>
</dbReference>
<protein>
    <submittedName>
        <fullName evidence="6">NAD(P)H-dependent oxidoreductase</fullName>
    </submittedName>
</protein>
<evidence type="ECO:0000256" key="1">
    <source>
        <dbReference type="ARBA" id="ARBA00001974"/>
    </source>
</evidence>
<evidence type="ECO:0000256" key="4">
    <source>
        <dbReference type="ARBA" id="ARBA00037981"/>
    </source>
</evidence>
<dbReference type="InterPro" id="IPR052397">
    <property type="entry name" value="NADPH-QR_MdaB"/>
</dbReference>
<comment type="cofactor">
    <cofactor evidence="1">
        <name>FAD</name>
        <dbReference type="ChEBI" id="CHEBI:57692"/>
    </cofactor>
</comment>
<comment type="similarity">
    <text evidence="4">Belongs to the oxidoreductase MdaB family.</text>
</comment>
<dbReference type="InterPro" id="IPR029039">
    <property type="entry name" value="Flavoprotein-like_sf"/>
</dbReference>
<dbReference type="InterPro" id="IPR003680">
    <property type="entry name" value="Flavodoxin_fold"/>
</dbReference>
<keyword evidence="2" id="KW-0285">Flavoprotein</keyword>
<keyword evidence="3" id="KW-0274">FAD</keyword>
<name>A0ABS7NK61_9RHOB</name>
<comment type="caution">
    <text evidence="6">The sequence shown here is derived from an EMBL/GenBank/DDBJ whole genome shotgun (WGS) entry which is preliminary data.</text>
</comment>
<accession>A0ABS7NK61</accession>